<evidence type="ECO:0000313" key="1">
    <source>
        <dbReference type="Proteomes" id="UP000887576"/>
    </source>
</evidence>
<accession>A0AC34QZR6</accession>
<sequence length="544" mass="62338">MSNKIVPLPSTSTFRPDICPSRSSLDSGFESSKSKTSSGPSSPQSSGISISSTTCKTKLSPLVLQNYTVKNNENEKIDKFVENNISTKKFEKNETTQPENLATKLINSCTSPRSTANVRKLLLYCTPSTSAVPVHGKKSELKTFIAEKFGENLKEEILQEKAVPVHGKKSELKTFIAEKFGENLKEEILQEKGEFGDYECAWDSCDKKYEYENDVYDHVINEHVSNLYPKSPKENTNNESLEHVSNLYPKSPKENTNNESLVCQWDECEMTMTRGDPIKKYDWLVSHISKHLPTAQPHKCIFDGCQQRFKTSTQMASHVRNSHREGSEIPTKQRKIVEKALSKTDEAKVVEKKESAFGYFRGEKIPQNQIYDNIDGKTFDWLHELQIDATNMKNPCLDLIETEDCSKIKGSKRRKTHFKHFLSLNEKECEEESQPKNLNIPTLKLSTTQARCYFKQIFPNIKKPKCKLQIMNCDGKRQILRKPSKNTKPKNDLFKIIKNAQGKKIKIFDAKDHQKITDLTFDQTGKDLMDYWIKIDDEKYGKLS</sequence>
<dbReference type="Proteomes" id="UP000887576">
    <property type="component" value="Unplaced"/>
</dbReference>
<proteinExistence type="predicted"/>
<name>A0AC34QZR6_9BILA</name>
<dbReference type="WBParaSite" id="JU765_v2.g20714.t3">
    <property type="protein sequence ID" value="JU765_v2.g20714.t3"/>
    <property type="gene ID" value="JU765_v2.g20714"/>
</dbReference>
<organism evidence="1 2">
    <name type="scientific">Panagrolaimus sp. JU765</name>
    <dbReference type="NCBI Taxonomy" id="591449"/>
    <lineage>
        <taxon>Eukaryota</taxon>
        <taxon>Metazoa</taxon>
        <taxon>Ecdysozoa</taxon>
        <taxon>Nematoda</taxon>
        <taxon>Chromadorea</taxon>
        <taxon>Rhabditida</taxon>
        <taxon>Tylenchina</taxon>
        <taxon>Panagrolaimomorpha</taxon>
        <taxon>Panagrolaimoidea</taxon>
        <taxon>Panagrolaimidae</taxon>
        <taxon>Panagrolaimus</taxon>
    </lineage>
</organism>
<protein>
    <submittedName>
        <fullName evidence="2">C2H2-type domain-containing protein</fullName>
    </submittedName>
</protein>
<reference evidence="2" key="1">
    <citation type="submission" date="2022-11" db="UniProtKB">
        <authorList>
            <consortium name="WormBaseParasite"/>
        </authorList>
    </citation>
    <scope>IDENTIFICATION</scope>
</reference>
<evidence type="ECO:0000313" key="2">
    <source>
        <dbReference type="WBParaSite" id="JU765_v2.g20714.t3"/>
    </source>
</evidence>